<sequence>MKKYLFSIVSMALLLMTTGCTGFYNAIEKDTVMVKKINNEHKSNEVKYEGALSQDAMRMLSVNAVNKYFNEKLTVDDVQFELSVIDQNKLKDLVEKVFKGRNQEVREHVEKELNKIPSGLYYMTLTVSTGTKDIYDIILNARDGDVLKILKATGVNFFGDTFPGRNLFELADQFIQEKGGSELASDLILDQDALRFGIKTEVYYKSKTNKAWKYNVMINQRTMKVIGFNKDIMAMLNYYSGSTSYR</sequence>
<feature type="signal peptide" evidence="1">
    <location>
        <begin position="1"/>
        <end position="22"/>
    </location>
</feature>
<geneLocation type="plasmid" evidence="2">
    <name>unnamed1</name>
</geneLocation>
<dbReference type="PROSITE" id="PS51257">
    <property type="entry name" value="PROKAR_LIPOPROTEIN"/>
    <property type="match status" value="1"/>
</dbReference>
<evidence type="ECO:0000256" key="1">
    <source>
        <dbReference type="SAM" id="SignalP"/>
    </source>
</evidence>
<keyword evidence="2" id="KW-0614">Plasmid</keyword>
<proteinExistence type="predicted"/>
<dbReference type="EMBL" id="CP011075">
    <property type="protein sequence ID" value="AKF95326.1"/>
    <property type="molecule type" value="Genomic_DNA"/>
</dbReference>
<feature type="chain" id="PRO_5039090413" description="Lipoprotein" evidence="1">
    <location>
        <begin position="23"/>
        <end position="246"/>
    </location>
</feature>
<gene>
    <name evidence="2" type="ORF">EX87_16990</name>
</gene>
<dbReference type="AlphaFoldDB" id="A0A0F6Y0D3"/>
<evidence type="ECO:0000313" key="2">
    <source>
        <dbReference type="EMBL" id="AKF95326.1"/>
    </source>
</evidence>
<evidence type="ECO:0008006" key="3">
    <source>
        <dbReference type="Google" id="ProtNLM"/>
    </source>
</evidence>
<reference evidence="2" key="1">
    <citation type="submission" date="2015-03" db="EMBL/GenBank/DDBJ databases">
        <title>MIGS Cultured Bacterial/Archaeal sample from Brevibacillus laterosporus.</title>
        <authorList>
            <person name="Zeng D."/>
            <person name="Zhu L."/>
            <person name="Dong G."/>
            <person name="Ye W."/>
            <person name="Ren D."/>
            <person name="Wu L."/>
            <person name="Xu J."/>
            <person name="Li G."/>
            <person name="Guo L."/>
        </authorList>
    </citation>
    <scope>NUCLEOTIDE SEQUENCE</scope>
    <source>
        <strain evidence="2">B9</strain>
        <plasmid evidence="2">unnamed1</plasmid>
    </source>
</reference>
<organism evidence="2">
    <name type="scientific">Brevibacillus laterosporus</name>
    <name type="common">Bacillus laterosporus</name>
    <dbReference type="NCBI Taxonomy" id="1465"/>
    <lineage>
        <taxon>Bacteria</taxon>
        <taxon>Bacillati</taxon>
        <taxon>Bacillota</taxon>
        <taxon>Bacilli</taxon>
        <taxon>Bacillales</taxon>
        <taxon>Paenibacillaceae</taxon>
        <taxon>Brevibacillus</taxon>
    </lineage>
</organism>
<name>A0A0F6Y0D3_BRELA</name>
<protein>
    <recommendedName>
        <fullName evidence="3">Lipoprotein</fullName>
    </recommendedName>
</protein>
<keyword evidence="1" id="KW-0732">Signal</keyword>
<accession>A0A0F6Y0D3</accession>
<dbReference type="RefSeq" id="WP_031414354.1">
    <property type="nucleotide sequence ID" value="NZ_CP011075.1"/>
</dbReference>